<sequence>MGLWKSQRGIGSIVYSCHTGFLDNTEVFCTRITKGVSKGIIGP</sequence>
<comment type="caution">
    <text evidence="1">The sequence shown here is derived from an EMBL/GenBank/DDBJ whole genome shotgun (WGS) entry which is preliminary data.</text>
</comment>
<accession>X0ZN18</accession>
<organism evidence="1">
    <name type="scientific">marine sediment metagenome</name>
    <dbReference type="NCBI Taxonomy" id="412755"/>
    <lineage>
        <taxon>unclassified sequences</taxon>
        <taxon>metagenomes</taxon>
        <taxon>ecological metagenomes</taxon>
    </lineage>
</organism>
<gene>
    <name evidence="1" type="ORF">S01H4_10119</name>
</gene>
<evidence type="ECO:0000313" key="1">
    <source>
        <dbReference type="EMBL" id="GAG61778.1"/>
    </source>
</evidence>
<name>X0ZN18_9ZZZZ</name>
<reference evidence="1" key="1">
    <citation type="journal article" date="2014" name="Front. Microbiol.">
        <title>High frequency of phylogenetically diverse reductive dehalogenase-homologous genes in deep subseafloor sedimentary metagenomes.</title>
        <authorList>
            <person name="Kawai M."/>
            <person name="Futagami T."/>
            <person name="Toyoda A."/>
            <person name="Takaki Y."/>
            <person name="Nishi S."/>
            <person name="Hori S."/>
            <person name="Arai W."/>
            <person name="Tsubouchi T."/>
            <person name="Morono Y."/>
            <person name="Uchiyama I."/>
            <person name="Ito T."/>
            <person name="Fujiyama A."/>
            <person name="Inagaki F."/>
            <person name="Takami H."/>
        </authorList>
    </citation>
    <scope>NUCLEOTIDE SEQUENCE</scope>
    <source>
        <strain evidence="1">Expedition CK06-06</strain>
    </source>
</reference>
<dbReference type="EMBL" id="BART01003805">
    <property type="protein sequence ID" value="GAG61778.1"/>
    <property type="molecule type" value="Genomic_DNA"/>
</dbReference>
<protein>
    <submittedName>
        <fullName evidence="1">Uncharacterized protein</fullName>
    </submittedName>
</protein>
<dbReference type="AlphaFoldDB" id="X0ZN18"/>
<proteinExistence type="predicted"/>